<name>A0ABP5CWK4_9ACTN</name>
<feature type="domain" description="Aminoglycoside phosphotransferase" evidence="1">
    <location>
        <begin position="119"/>
        <end position="183"/>
    </location>
</feature>
<protein>
    <recommendedName>
        <fullName evidence="1">Aminoglycoside phosphotransferase domain-containing protein</fullName>
    </recommendedName>
</protein>
<evidence type="ECO:0000259" key="1">
    <source>
        <dbReference type="Pfam" id="PF01636"/>
    </source>
</evidence>
<evidence type="ECO:0000313" key="3">
    <source>
        <dbReference type="Proteomes" id="UP001499854"/>
    </source>
</evidence>
<dbReference type="InterPro" id="IPR002575">
    <property type="entry name" value="Aminoglycoside_PTrfase"/>
</dbReference>
<dbReference type="Pfam" id="PF01636">
    <property type="entry name" value="APH"/>
    <property type="match status" value="1"/>
</dbReference>
<accession>A0ABP5CWK4</accession>
<dbReference type="Proteomes" id="UP001499854">
    <property type="component" value="Unassembled WGS sequence"/>
</dbReference>
<dbReference type="Gene3D" id="3.90.1200.10">
    <property type="match status" value="1"/>
</dbReference>
<organism evidence="2 3">
    <name type="scientific">Catenulispora subtropica</name>
    <dbReference type="NCBI Taxonomy" id="450798"/>
    <lineage>
        <taxon>Bacteria</taxon>
        <taxon>Bacillati</taxon>
        <taxon>Actinomycetota</taxon>
        <taxon>Actinomycetes</taxon>
        <taxon>Catenulisporales</taxon>
        <taxon>Catenulisporaceae</taxon>
        <taxon>Catenulispora</taxon>
    </lineage>
</organism>
<keyword evidence="3" id="KW-1185">Reference proteome</keyword>
<dbReference type="RefSeq" id="WP_344657667.1">
    <property type="nucleotide sequence ID" value="NZ_BAAAQM010000015.1"/>
</dbReference>
<comment type="caution">
    <text evidence="2">The sequence shown here is derived from an EMBL/GenBank/DDBJ whole genome shotgun (WGS) entry which is preliminary data.</text>
</comment>
<dbReference type="InterPro" id="IPR011009">
    <property type="entry name" value="Kinase-like_dom_sf"/>
</dbReference>
<reference evidence="3" key="1">
    <citation type="journal article" date="2019" name="Int. J. Syst. Evol. Microbiol.">
        <title>The Global Catalogue of Microorganisms (GCM) 10K type strain sequencing project: providing services to taxonomists for standard genome sequencing and annotation.</title>
        <authorList>
            <consortium name="The Broad Institute Genomics Platform"/>
            <consortium name="The Broad Institute Genome Sequencing Center for Infectious Disease"/>
            <person name="Wu L."/>
            <person name="Ma J."/>
        </authorList>
    </citation>
    <scope>NUCLEOTIDE SEQUENCE [LARGE SCALE GENOMIC DNA]</scope>
    <source>
        <strain evidence="3">JCM 16013</strain>
    </source>
</reference>
<sequence>MVAVGEVLSGGITNAGAVVRHGEIVDRPAQAHAPAIHRFLDALAEHGFTGAPKPVGLGDGREQLTYVAGDVALQPYPAWSMTDAALASVGALLRRFHQASSAIPLEPGVPWATGLADPHGGTMLCHSDTCVENVVFRDGEAYGLIDFDLAAPGRPLWDVAMAARYWVPMLDPETAARFPSYAGLDPVRRLRILADGYGMSAEDRTELLSVVDEVIVVERADIAAGLEGGDAAFVKAFHDHGGWLTWDRLQAWLADQRTTFLAALTQ</sequence>
<evidence type="ECO:0000313" key="2">
    <source>
        <dbReference type="EMBL" id="GAA1969718.1"/>
    </source>
</evidence>
<dbReference type="SUPFAM" id="SSF56112">
    <property type="entry name" value="Protein kinase-like (PK-like)"/>
    <property type="match status" value="1"/>
</dbReference>
<dbReference type="EMBL" id="BAAAQM010000015">
    <property type="protein sequence ID" value="GAA1969718.1"/>
    <property type="molecule type" value="Genomic_DNA"/>
</dbReference>
<gene>
    <name evidence="2" type="ORF">GCM10009838_30520</name>
</gene>
<proteinExistence type="predicted"/>